<dbReference type="Pfam" id="PF07883">
    <property type="entry name" value="Cupin_2"/>
    <property type="match status" value="1"/>
</dbReference>
<protein>
    <submittedName>
        <fullName evidence="5">AraC family transcriptional regulator</fullName>
    </submittedName>
</protein>
<keyword evidence="6" id="KW-1185">Reference proteome</keyword>
<feature type="domain" description="HTH araC/xylS-type" evidence="4">
    <location>
        <begin position="176"/>
        <end position="274"/>
    </location>
</feature>
<dbReference type="InterPro" id="IPR011051">
    <property type="entry name" value="RmlC_Cupin_sf"/>
</dbReference>
<dbReference type="EMBL" id="JACOPE010000001">
    <property type="protein sequence ID" value="MBC5683612.1"/>
    <property type="molecule type" value="Genomic_DNA"/>
</dbReference>
<organism evidence="5 6">
    <name type="scientific">Ruminococcus hominis</name>
    <dbReference type="NCBI Taxonomy" id="2763065"/>
    <lineage>
        <taxon>Bacteria</taxon>
        <taxon>Bacillati</taxon>
        <taxon>Bacillota</taxon>
        <taxon>Clostridia</taxon>
        <taxon>Eubacteriales</taxon>
        <taxon>Oscillospiraceae</taxon>
        <taxon>Ruminococcus</taxon>
    </lineage>
</organism>
<proteinExistence type="predicted"/>
<evidence type="ECO:0000313" key="6">
    <source>
        <dbReference type="Proteomes" id="UP000631576"/>
    </source>
</evidence>
<keyword evidence="3" id="KW-0804">Transcription</keyword>
<dbReference type="PANTHER" id="PTHR43280:SF34">
    <property type="entry name" value="ARAC-FAMILY TRANSCRIPTIONAL REGULATOR"/>
    <property type="match status" value="1"/>
</dbReference>
<evidence type="ECO:0000256" key="3">
    <source>
        <dbReference type="ARBA" id="ARBA00023163"/>
    </source>
</evidence>
<dbReference type="Pfam" id="PF12833">
    <property type="entry name" value="HTH_18"/>
    <property type="match status" value="1"/>
</dbReference>
<gene>
    <name evidence="5" type="ORF">H8S40_08550</name>
</gene>
<evidence type="ECO:0000256" key="2">
    <source>
        <dbReference type="ARBA" id="ARBA00023125"/>
    </source>
</evidence>
<dbReference type="RefSeq" id="WP_118737427.1">
    <property type="nucleotide sequence ID" value="NZ_JACOPE010000001.1"/>
</dbReference>
<name>A0ABR7G836_9FIRM</name>
<evidence type="ECO:0000256" key="1">
    <source>
        <dbReference type="ARBA" id="ARBA00023015"/>
    </source>
</evidence>
<evidence type="ECO:0000259" key="4">
    <source>
        <dbReference type="PROSITE" id="PS01124"/>
    </source>
</evidence>
<dbReference type="Proteomes" id="UP000631576">
    <property type="component" value="Unassembled WGS sequence"/>
</dbReference>
<dbReference type="SMART" id="SM00342">
    <property type="entry name" value="HTH_ARAC"/>
    <property type="match status" value="1"/>
</dbReference>
<dbReference type="InterPro" id="IPR013096">
    <property type="entry name" value="Cupin_2"/>
</dbReference>
<sequence>MIYEPLFKLERTGVQIHYYTGKGKYNPVHWHSAIELIYVLNGNGSIMIDGKDYLVVAGDFVVLDSNQMHEVKAANASMMVIIHFSRNSMKNYVSDIEKYRFFCTREKLKKEQLEAYLKICEMLKGLPPMYVMHPVGYRLKSQAIAMEVFFELLNHFATREEHVQTSERNTILERLGEITEYIELHYKEQISLEEIASHFYLSREYFSRFFKQNMGVNFLRYVNQVRLMHIYQDICNTQKGILEIAEENGFTNYKLFNRMFHEIYGCSPRDVRKK</sequence>
<reference evidence="5 6" key="1">
    <citation type="submission" date="2020-08" db="EMBL/GenBank/DDBJ databases">
        <title>Genome public.</title>
        <authorList>
            <person name="Liu C."/>
            <person name="Sun Q."/>
        </authorList>
    </citation>
    <scope>NUCLEOTIDE SEQUENCE [LARGE SCALE GENOMIC DNA]</scope>
    <source>
        <strain evidence="5 6">NSJ-13</strain>
    </source>
</reference>
<dbReference type="InterPro" id="IPR014710">
    <property type="entry name" value="RmlC-like_jellyroll"/>
</dbReference>
<evidence type="ECO:0000313" key="5">
    <source>
        <dbReference type="EMBL" id="MBC5683612.1"/>
    </source>
</evidence>
<keyword evidence="2" id="KW-0238">DNA-binding</keyword>
<comment type="caution">
    <text evidence="5">The sequence shown here is derived from an EMBL/GenBank/DDBJ whole genome shotgun (WGS) entry which is preliminary data.</text>
</comment>
<dbReference type="InterPro" id="IPR018060">
    <property type="entry name" value="HTH_AraC"/>
</dbReference>
<keyword evidence="1" id="KW-0805">Transcription regulation</keyword>
<dbReference type="InterPro" id="IPR009057">
    <property type="entry name" value="Homeodomain-like_sf"/>
</dbReference>
<dbReference type="PANTHER" id="PTHR43280">
    <property type="entry name" value="ARAC-FAMILY TRANSCRIPTIONAL REGULATOR"/>
    <property type="match status" value="1"/>
</dbReference>
<dbReference type="PROSITE" id="PS01124">
    <property type="entry name" value="HTH_ARAC_FAMILY_2"/>
    <property type="match status" value="1"/>
</dbReference>
<dbReference type="Gene3D" id="2.60.120.10">
    <property type="entry name" value="Jelly Rolls"/>
    <property type="match status" value="1"/>
</dbReference>
<dbReference type="SUPFAM" id="SSF46689">
    <property type="entry name" value="Homeodomain-like"/>
    <property type="match status" value="2"/>
</dbReference>
<accession>A0ABR7G836</accession>
<dbReference type="SUPFAM" id="SSF51182">
    <property type="entry name" value="RmlC-like cupins"/>
    <property type="match status" value="1"/>
</dbReference>
<dbReference type="Gene3D" id="1.10.10.60">
    <property type="entry name" value="Homeodomain-like"/>
    <property type="match status" value="2"/>
</dbReference>